<evidence type="ECO:0000313" key="2">
    <source>
        <dbReference type="EMBL" id="KAF7373627.1"/>
    </source>
</evidence>
<dbReference type="OrthoDB" id="3361196at2759"/>
<keyword evidence="1" id="KW-0732">Signal</keyword>
<name>A0A8H6ZA45_9AGAR</name>
<reference evidence="2" key="1">
    <citation type="submission" date="2020-05" db="EMBL/GenBank/DDBJ databases">
        <title>Mycena genomes resolve the evolution of fungal bioluminescence.</title>
        <authorList>
            <person name="Tsai I.J."/>
        </authorList>
    </citation>
    <scope>NUCLEOTIDE SEQUENCE</scope>
    <source>
        <strain evidence="2">160909Yilan</strain>
    </source>
</reference>
<dbReference type="EMBL" id="JACAZH010000003">
    <property type="protein sequence ID" value="KAF7373627.1"/>
    <property type="molecule type" value="Genomic_DNA"/>
</dbReference>
<dbReference type="AlphaFoldDB" id="A0A8H6ZA45"/>
<feature type="signal peptide" evidence="1">
    <location>
        <begin position="1"/>
        <end position="19"/>
    </location>
</feature>
<sequence>MVLFIAAAVLPLLAFIVAASPYSDAALRRRNDTTPDFPSSPASCGLCAQASAPFSPYLSPNSTLAHVYVPLPLNPGLNYSSIELCITVIPVVANFTTVIENPGSFADVLTCGCSPTFNITFPECVDCFENTNQQQFLNISDPDAVLTGLTKVCELEQSVGIGGNGALVNSIPLFSLGLGAVVLMLGNAW</sequence>
<accession>A0A8H6ZA45</accession>
<gene>
    <name evidence="2" type="ORF">MSAN_00573100</name>
</gene>
<feature type="chain" id="PRO_5034592518" evidence="1">
    <location>
        <begin position="20"/>
        <end position="189"/>
    </location>
</feature>
<organism evidence="2 3">
    <name type="scientific">Mycena sanguinolenta</name>
    <dbReference type="NCBI Taxonomy" id="230812"/>
    <lineage>
        <taxon>Eukaryota</taxon>
        <taxon>Fungi</taxon>
        <taxon>Dikarya</taxon>
        <taxon>Basidiomycota</taxon>
        <taxon>Agaricomycotina</taxon>
        <taxon>Agaricomycetes</taxon>
        <taxon>Agaricomycetidae</taxon>
        <taxon>Agaricales</taxon>
        <taxon>Marasmiineae</taxon>
        <taxon>Mycenaceae</taxon>
        <taxon>Mycena</taxon>
    </lineage>
</organism>
<protein>
    <submittedName>
        <fullName evidence="2">Uncharacterized protein</fullName>
    </submittedName>
</protein>
<comment type="caution">
    <text evidence="2">The sequence shown here is derived from an EMBL/GenBank/DDBJ whole genome shotgun (WGS) entry which is preliminary data.</text>
</comment>
<proteinExistence type="predicted"/>
<keyword evidence="3" id="KW-1185">Reference proteome</keyword>
<evidence type="ECO:0000313" key="3">
    <source>
        <dbReference type="Proteomes" id="UP000623467"/>
    </source>
</evidence>
<evidence type="ECO:0000256" key="1">
    <source>
        <dbReference type="SAM" id="SignalP"/>
    </source>
</evidence>
<dbReference type="Proteomes" id="UP000623467">
    <property type="component" value="Unassembled WGS sequence"/>
</dbReference>